<dbReference type="InterPro" id="IPR016181">
    <property type="entry name" value="Acyl_CoA_acyltransferase"/>
</dbReference>
<dbReference type="CDD" id="cd04301">
    <property type="entry name" value="NAT_SF"/>
    <property type="match status" value="1"/>
</dbReference>
<keyword evidence="1 3" id="KW-0808">Transferase</keyword>
<keyword evidence="4" id="KW-1185">Reference proteome</keyword>
<dbReference type="InterPro" id="IPR050769">
    <property type="entry name" value="NAT_camello-type"/>
</dbReference>
<feature type="domain" description="N-acetyltransferase" evidence="2">
    <location>
        <begin position="2"/>
        <end position="163"/>
    </location>
</feature>
<dbReference type="PANTHER" id="PTHR13947:SF37">
    <property type="entry name" value="LD18367P"/>
    <property type="match status" value="1"/>
</dbReference>
<protein>
    <submittedName>
        <fullName evidence="3">GNAT family acetyltransferase</fullName>
    </submittedName>
</protein>
<evidence type="ECO:0000313" key="3">
    <source>
        <dbReference type="EMBL" id="ANH83927.1"/>
    </source>
</evidence>
<dbReference type="Proteomes" id="UP000077667">
    <property type="component" value="Chromosome"/>
</dbReference>
<dbReference type="RefSeq" id="WP_067762018.1">
    <property type="nucleotide sequence ID" value="NZ_CP015772.1"/>
</dbReference>
<dbReference type="OrthoDB" id="9799681at2"/>
<dbReference type="AlphaFoldDB" id="A0A1A9I8C8"/>
<dbReference type="PANTHER" id="PTHR13947">
    <property type="entry name" value="GNAT FAMILY N-ACETYLTRANSFERASE"/>
    <property type="match status" value="1"/>
</dbReference>
<name>A0A1A9I8C8_9BACT</name>
<reference evidence="3 4" key="1">
    <citation type="submission" date="2016-05" db="EMBL/GenBank/DDBJ databases">
        <title>Niabella ginsenosidivorans BS26 whole genome sequencing.</title>
        <authorList>
            <person name="Im W.T."/>
            <person name="Siddiqi M.Z."/>
        </authorList>
    </citation>
    <scope>NUCLEOTIDE SEQUENCE [LARGE SCALE GENOMIC DNA]</scope>
    <source>
        <strain evidence="3 4">BS26</strain>
    </source>
</reference>
<dbReference type="KEGG" id="nia:A8C56_13575"/>
<dbReference type="STRING" id="1176587.A8C56_13575"/>
<dbReference type="Gene3D" id="3.40.630.30">
    <property type="match status" value="1"/>
</dbReference>
<dbReference type="GO" id="GO:0008080">
    <property type="term" value="F:N-acetyltransferase activity"/>
    <property type="evidence" value="ECO:0007669"/>
    <property type="project" value="InterPro"/>
</dbReference>
<organism evidence="3 4">
    <name type="scientific">Niabella ginsenosidivorans</name>
    <dbReference type="NCBI Taxonomy" id="1176587"/>
    <lineage>
        <taxon>Bacteria</taxon>
        <taxon>Pseudomonadati</taxon>
        <taxon>Bacteroidota</taxon>
        <taxon>Chitinophagia</taxon>
        <taxon>Chitinophagales</taxon>
        <taxon>Chitinophagaceae</taxon>
        <taxon>Niabella</taxon>
    </lineage>
</organism>
<dbReference type="SUPFAM" id="SSF55729">
    <property type="entry name" value="Acyl-CoA N-acyltransferases (Nat)"/>
    <property type="match status" value="1"/>
</dbReference>
<proteinExistence type="predicted"/>
<accession>A0A1A9I8C8</accession>
<gene>
    <name evidence="3" type="ORF">A8C56_13575</name>
</gene>
<evidence type="ECO:0000256" key="1">
    <source>
        <dbReference type="ARBA" id="ARBA00022679"/>
    </source>
</evidence>
<dbReference type="Pfam" id="PF00583">
    <property type="entry name" value="Acetyltransf_1"/>
    <property type="match status" value="1"/>
</dbReference>
<evidence type="ECO:0000313" key="4">
    <source>
        <dbReference type="Proteomes" id="UP000077667"/>
    </source>
</evidence>
<evidence type="ECO:0000259" key="2">
    <source>
        <dbReference type="PROSITE" id="PS51186"/>
    </source>
</evidence>
<dbReference type="EMBL" id="CP015772">
    <property type="protein sequence ID" value="ANH83927.1"/>
    <property type="molecule type" value="Genomic_DNA"/>
</dbReference>
<dbReference type="PROSITE" id="PS51186">
    <property type="entry name" value="GNAT"/>
    <property type="match status" value="1"/>
</dbReference>
<sequence length="165" mass="18542">MFFIQTLNNAHCKEIIDLVISIQQEELHLPVTLEGQPDLFDIETCYIQTGGNFWGAFINGQLIGTIGLLQASEQTGVIRKMFVRKAFRGSGYGIAQALLNTLISYCRAKGLQTLYLGTIDVLKAAHRFYEKSGFTRVDVTELPSCFPRMMADNTFYYLALKTDQA</sequence>
<dbReference type="InterPro" id="IPR000182">
    <property type="entry name" value="GNAT_dom"/>
</dbReference>